<evidence type="ECO:0000256" key="4">
    <source>
        <dbReference type="ARBA" id="ARBA00023163"/>
    </source>
</evidence>
<keyword evidence="3" id="KW-0731">Sigma factor</keyword>
<name>A0ABR6EXS0_9SPHI</name>
<evidence type="ECO:0000259" key="5">
    <source>
        <dbReference type="Pfam" id="PF04542"/>
    </source>
</evidence>
<evidence type="ECO:0000313" key="7">
    <source>
        <dbReference type="EMBL" id="MBB2150078.1"/>
    </source>
</evidence>
<dbReference type="Proteomes" id="UP000636110">
    <property type="component" value="Unassembled WGS sequence"/>
</dbReference>
<evidence type="ECO:0000313" key="8">
    <source>
        <dbReference type="Proteomes" id="UP000636110"/>
    </source>
</evidence>
<dbReference type="InterPro" id="IPR013324">
    <property type="entry name" value="RNA_pol_sigma_r3/r4-like"/>
</dbReference>
<organism evidence="7 8">
    <name type="scientific">Pedobacter gandavensis</name>
    <dbReference type="NCBI Taxonomy" id="2679963"/>
    <lineage>
        <taxon>Bacteria</taxon>
        <taxon>Pseudomonadati</taxon>
        <taxon>Bacteroidota</taxon>
        <taxon>Sphingobacteriia</taxon>
        <taxon>Sphingobacteriales</taxon>
        <taxon>Sphingobacteriaceae</taxon>
        <taxon>Pedobacter</taxon>
    </lineage>
</organism>
<dbReference type="NCBIfam" id="TIGR02937">
    <property type="entry name" value="sigma70-ECF"/>
    <property type="match status" value="1"/>
</dbReference>
<dbReference type="InterPro" id="IPR007627">
    <property type="entry name" value="RNA_pol_sigma70_r2"/>
</dbReference>
<dbReference type="InterPro" id="IPR014327">
    <property type="entry name" value="RNA_pol_sigma70_bacteroid"/>
</dbReference>
<reference evidence="7 8" key="1">
    <citation type="submission" date="2019-11" db="EMBL/GenBank/DDBJ databases">
        <title>Description of Pedobacter sp. LMG 31462T.</title>
        <authorList>
            <person name="Carlier A."/>
            <person name="Qi S."/>
            <person name="Vandamme P."/>
        </authorList>
    </citation>
    <scope>NUCLEOTIDE SEQUENCE [LARGE SCALE GENOMIC DNA]</scope>
    <source>
        <strain evidence="7 8">LMG 31462</strain>
    </source>
</reference>
<keyword evidence="4" id="KW-0804">Transcription</keyword>
<protein>
    <submittedName>
        <fullName evidence="7">RNA polymerase sigma-70 factor</fullName>
    </submittedName>
</protein>
<proteinExistence type="inferred from homology"/>
<dbReference type="PANTHER" id="PTHR43133">
    <property type="entry name" value="RNA POLYMERASE ECF-TYPE SIGMA FACTO"/>
    <property type="match status" value="1"/>
</dbReference>
<dbReference type="InterPro" id="IPR039425">
    <property type="entry name" value="RNA_pol_sigma-70-like"/>
</dbReference>
<comment type="caution">
    <text evidence="7">The sequence shown here is derived from an EMBL/GenBank/DDBJ whole genome shotgun (WGS) entry which is preliminary data.</text>
</comment>
<keyword evidence="2" id="KW-0805">Transcription regulation</keyword>
<keyword evidence="8" id="KW-1185">Reference proteome</keyword>
<dbReference type="SUPFAM" id="SSF88946">
    <property type="entry name" value="Sigma2 domain of RNA polymerase sigma factors"/>
    <property type="match status" value="1"/>
</dbReference>
<gene>
    <name evidence="7" type="ORF">GM920_14340</name>
</gene>
<feature type="domain" description="RNA polymerase sigma-70 region 2" evidence="5">
    <location>
        <begin position="63"/>
        <end position="129"/>
    </location>
</feature>
<feature type="domain" description="RNA polymerase sigma factor 70 region 4 type 2" evidence="6">
    <location>
        <begin position="161"/>
        <end position="213"/>
    </location>
</feature>
<dbReference type="InterPro" id="IPR036388">
    <property type="entry name" value="WH-like_DNA-bd_sf"/>
</dbReference>
<dbReference type="Pfam" id="PF04542">
    <property type="entry name" value="Sigma70_r2"/>
    <property type="match status" value="1"/>
</dbReference>
<accession>A0ABR6EXS0</accession>
<evidence type="ECO:0000256" key="3">
    <source>
        <dbReference type="ARBA" id="ARBA00023082"/>
    </source>
</evidence>
<comment type="similarity">
    <text evidence="1">Belongs to the sigma-70 factor family. ECF subfamily.</text>
</comment>
<dbReference type="PANTHER" id="PTHR43133:SF46">
    <property type="entry name" value="RNA POLYMERASE SIGMA-70 FACTOR ECF SUBFAMILY"/>
    <property type="match status" value="1"/>
</dbReference>
<dbReference type="EMBL" id="WNXC01000005">
    <property type="protein sequence ID" value="MBB2150078.1"/>
    <property type="molecule type" value="Genomic_DNA"/>
</dbReference>
<dbReference type="Pfam" id="PF08281">
    <property type="entry name" value="Sigma70_r4_2"/>
    <property type="match status" value="1"/>
</dbReference>
<dbReference type="SUPFAM" id="SSF88659">
    <property type="entry name" value="Sigma3 and sigma4 domains of RNA polymerase sigma factors"/>
    <property type="match status" value="1"/>
</dbReference>
<dbReference type="InterPro" id="IPR013249">
    <property type="entry name" value="RNA_pol_sigma70_r4_t2"/>
</dbReference>
<dbReference type="NCBIfam" id="TIGR02985">
    <property type="entry name" value="Sig70_bacteroi1"/>
    <property type="match status" value="1"/>
</dbReference>
<evidence type="ECO:0000259" key="6">
    <source>
        <dbReference type="Pfam" id="PF08281"/>
    </source>
</evidence>
<dbReference type="InterPro" id="IPR014284">
    <property type="entry name" value="RNA_pol_sigma-70_dom"/>
</dbReference>
<sequence length="223" mass="26330">MEINKIERIIYKLQRFVQILILKLFGSIINKSIFAGILNILSASNSHHSNDSITIDENTFFQLYECYWKKLYQIALKYLGDRFEAEEVVQELFTSLWQRKDTLVLQRDTVENYLVRAVRFKIARMYKDEIRKTGKLNELKEQPVSLNHHTEKQVLYHFLKQDIEKLVVLLPERCKDIYNLSRESGLNNKEIALGLSISEKTVENQLTKALSFLRNGLKKYPRT</sequence>
<dbReference type="InterPro" id="IPR013325">
    <property type="entry name" value="RNA_pol_sigma_r2"/>
</dbReference>
<evidence type="ECO:0000256" key="1">
    <source>
        <dbReference type="ARBA" id="ARBA00010641"/>
    </source>
</evidence>
<dbReference type="Gene3D" id="1.10.1740.10">
    <property type="match status" value="1"/>
</dbReference>
<dbReference type="Gene3D" id="1.10.10.10">
    <property type="entry name" value="Winged helix-like DNA-binding domain superfamily/Winged helix DNA-binding domain"/>
    <property type="match status" value="1"/>
</dbReference>
<evidence type="ECO:0000256" key="2">
    <source>
        <dbReference type="ARBA" id="ARBA00023015"/>
    </source>
</evidence>